<dbReference type="InterPro" id="IPR036879">
    <property type="entry name" value="TF_MADSbox_sf"/>
</dbReference>
<evidence type="ECO:0000259" key="6">
    <source>
        <dbReference type="PROSITE" id="PS50066"/>
    </source>
</evidence>
<dbReference type="CDD" id="cd00265">
    <property type="entry name" value="MADS_MEF2_like"/>
    <property type="match status" value="1"/>
</dbReference>
<keyword evidence="4" id="KW-0804">Transcription</keyword>
<keyword evidence="5" id="KW-0539">Nucleus</keyword>
<dbReference type="PRINTS" id="PR00404">
    <property type="entry name" value="MADSDOMAIN"/>
</dbReference>
<dbReference type="SMART" id="SM00432">
    <property type="entry name" value="MADS"/>
    <property type="match status" value="1"/>
</dbReference>
<sequence length="224" mass="25253">MVRMSRGRQKVEMKKMENESNLQVTFSKRRTGLFKKACELCTLCGADVAIIVFSPGNKVFSFGHPDVETMIDRFFTRHTPSTSGALQLVEAHRNAALRDLNFQLTHVLDQLEAERKRGEELAKIRRASRAHCWWETPVEEMSKPQLEQMKSALEDLKKNAAHHAEKLMIIHNSKPSHNYFASTAAGPSVPSGASIASFDPNNASFHPNMMPSSYNRLGFGRGFY</sequence>
<evidence type="ECO:0000256" key="3">
    <source>
        <dbReference type="ARBA" id="ARBA00023125"/>
    </source>
</evidence>
<reference evidence="7 8" key="1">
    <citation type="journal article" date="2020" name="Nat. Commun.">
        <title>Genome of Tripterygium wilfordii and identification of cytochrome P450 involved in triptolide biosynthesis.</title>
        <authorList>
            <person name="Tu L."/>
            <person name="Su P."/>
            <person name="Zhang Z."/>
            <person name="Gao L."/>
            <person name="Wang J."/>
            <person name="Hu T."/>
            <person name="Zhou J."/>
            <person name="Zhang Y."/>
            <person name="Zhao Y."/>
            <person name="Liu Y."/>
            <person name="Song Y."/>
            <person name="Tong Y."/>
            <person name="Lu Y."/>
            <person name="Yang J."/>
            <person name="Xu C."/>
            <person name="Jia M."/>
            <person name="Peters R.J."/>
            <person name="Huang L."/>
            <person name="Gao W."/>
        </authorList>
    </citation>
    <scope>NUCLEOTIDE SEQUENCE [LARGE SCALE GENOMIC DNA]</scope>
    <source>
        <strain evidence="8">cv. XIE 37</strain>
        <tissue evidence="7">Leaf</tissue>
    </source>
</reference>
<dbReference type="AlphaFoldDB" id="A0A7J7DCI2"/>
<dbReference type="FunCoup" id="A0A7J7DCI2">
    <property type="interactions" value="70"/>
</dbReference>
<dbReference type="Gene3D" id="6.10.140.920">
    <property type="match status" value="1"/>
</dbReference>
<evidence type="ECO:0000313" key="8">
    <source>
        <dbReference type="Proteomes" id="UP000593562"/>
    </source>
</evidence>
<organism evidence="7 8">
    <name type="scientific">Tripterygium wilfordii</name>
    <name type="common">Thunder God vine</name>
    <dbReference type="NCBI Taxonomy" id="458696"/>
    <lineage>
        <taxon>Eukaryota</taxon>
        <taxon>Viridiplantae</taxon>
        <taxon>Streptophyta</taxon>
        <taxon>Embryophyta</taxon>
        <taxon>Tracheophyta</taxon>
        <taxon>Spermatophyta</taxon>
        <taxon>Magnoliopsida</taxon>
        <taxon>eudicotyledons</taxon>
        <taxon>Gunneridae</taxon>
        <taxon>Pentapetalae</taxon>
        <taxon>rosids</taxon>
        <taxon>fabids</taxon>
        <taxon>Celastrales</taxon>
        <taxon>Celastraceae</taxon>
        <taxon>Tripterygium</taxon>
    </lineage>
</organism>
<dbReference type="GO" id="GO:0046983">
    <property type="term" value="F:protein dimerization activity"/>
    <property type="evidence" value="ECO:0007669"/>
    <property type="project" value="InterPro"/>
</dbReference>
<dbReference type="PANTHER" id="PTHR11945:SF776">
    <property type="entry name" value="AGAMOUS-LIKE 50-RELATED"/>
    <property type="match status" value="1"/>
</dbReference>
<dbReference type="InterPro" id="IPR002100">
    <property type="entry name" value="TF_MADSbox"/>
</dbReference>
<dbReference type="PANTHER" id="PTHR11945">
    <property type="entry name" value="MADS BOX PROTEIN"/>
    <property type="match status" value="1"/>
</dbReference>
<keyword evidence="8" id="KW-1185">Reference proteome</keyword>
<dbReference type="SUPFAM" id="SSF55455">
    <property type="entry name" value="SRF-like"/>
    <property type="match status" value="1"/>
</dbReference>
<comment type="subcellular location">
    <subcellularLocation>
        <location evidence="1">Nucleus</location>
    </subcellularLocation>
</comment>
<dbReference type="GO" id="GO:0005634">
    <property type="term" value="C:nucleus"/>
    <property type="evidence" value="ECO:0007669"/>
    <property type="project" value="UniProtKB-SubCell"/>
</dbReference>
<protein>
    <recommendedName>
        <fullName evidence="6">MADS-box domain-containing protein</fullName>
    </recommendedName>
</protein>
<keyword evidence="2" id="KW-0805">Transcription regulation</keyword>
<comment type="caution">
    <text evidence="7">The sequence shown here is derived from an EMBL/GenBank/DDBJ whole genome shotgun (WGS) entry which is preliminary data.</text>
</comment>
<dbReference type="FunFam" id="3.40.1810.10:FF:000006">
    <property type="entry name" value="Agamous-like MADS-box protein AGL62"/>
    <property type="match status" value="1"/>
</dbReference>
<dbReference type="OrthoDB" id="1613165at2759"/>
<dbReference type="PROSITE" id="PS50066">
    <property type="entry name" value="MADS_BOX_2"/>
    <property type="match status" value="1"/>
</dbReference>
<dbReference type="Gene3D" id="3.40.1810.10">
    <property type="entry name" value="Transcription factor, MADS-box"/>
    <property type="match status" value="1"/>
</dbReference>
<evidence type="ECO:0000256" key="1">
    <source>
        <dbReference type="ARBA" id="ARBA00004123"/>
    </source>
</evidence>
<dbReference type="EMBL" id="JAAARO010000008">
    <property type="protein sequence ID" value="KAF5743969.1"/>
    <property type="molecule type" value="Genomic_DNA"/>
</dbReference>
<evidence type="ECO:0000313" key="7">
    <source>
        <dbReference type="EMBL" id="KAF5743969.1"/>
    </source>
</evidence>
<proteinExistence type="predicted"/>
<dbReference type="InParanoid" id="A0A7J7DCI2"/>
<evidence type="ECO:0000256" key="4">
    <source>
        <dbReference type="ARBA" id="ARBA00023163"/>
    </source>
</evidence>
<dbReference type="InterPro" id="IPR033896">
    <property type="entry name" value="MEF2-like_N"/>
</dbReference>
<feature type="domain" description="MADS-box" evidence="6">
    <location>
        <begin position="6"/>
        <end position="66"/>
    </location>
</feature>
<accession>A0A7J7DCI2</accession>
<gene>
    <name evidence="7" type="ORF">HS088_TW08G00557</name>
</gene>
<dbReference type="GO" id="GO:0045944">
    <property type="term" value="P:positive regulation of transcription by RNA polymerase II"/>
    <property type="evidence" value="ECO:0007669"/>
    <property type="project" value="InterPro"/>
</dbReference>
<name>A0A7J7DCI2_TRIWF</name>
<keyword evidence="3" id="KW-0238">DNA-binding</keyword>
<dbReference type="GO" id="GO:0000978">
    <property type="term" value="F:RNA polymerase II cis-regulatory region sequence-specific DNA binding"/>
    <property type="evidence" value="ECO:0007669"/>
    <property type="project" value="TreeGrafter"/>
</dbReference>
<evidence type="ECO:0000256" key="5">
    <source>
        <dbReference type="ARBA" id="ARBA00023242"/>
    </source>
</evidence>
<dbReference type="Pfam" id="PF00319">
    <property type="entry name" value="SRF-TF"/>
    <property type="match status" value="1"/>
</dbReference>
<dbReference type="Proteomes" id="UP000593562">
    <property type="component" value="Unassembled WGS sequence"/>
</dbReference>
<dbReference type="GO" id="GO:0000981">
    <property type="term" value="F:DNA-binding transcription factor activity, RNA polymerase II-specific"/>
    <property type="evidence" value="ECO:0007669"/>
    <property type="project" value="TreeGrafter"/>
</dbReference>
<evidence type="ECO:0000256" key="2">
    <source>
        <dbReference type="ARBA" id="ARBA00023015"/>
    </source>
</evidence>